<reference evidence="4" key="1">
    <citation type="submission" date="2018-06" db="EMBL/GenBank/DDBJ databases">
        <authorList>
            <person name="Zhirakovskaya E."/>
        </authorList>
    </citation>
    <scope>NUCLEOTIDE SEQUENCE</scope>
</reference>
<feature type="compositionally biased region" description="Basic and acidic residues" evidence="1">
    <location>
        <begin position="1128"/>
        <end position="1137"/>
    </location>
</feature>
<feature type="transmembrane region" description="Helical" evidence="2">
    <location>
        <begin position="27"/>
        <end position="50"/>
    </location>
</feature>
<sequence>MNKSVKKPAQLAKPETTMPRRALRLTVLHTLEFIALLMAIFLVVFGVIAWQLSKGPVSLTAFVDDAEKALVQVFGGTTASIGSLQAGWSQSDKAVVIVANDVQVLDANGASILQVPRFEAGLDGLSLLQQKLAFSRLVAFGGEVSVLRRKDGAIGVGVGSLAQVLDNPAVWKQNRGVGAPAIRQAMSKLRVLVIRDGVLNLEDQISGVKWRASNAELSFQRKGGRVEFVADGIIESNGQQSPLHFTGTSDEDFSNLQASSNFKNYVPADLVPDFGPLAFLNRVQAPVTSDVSITTDAAGLLTSANIKVQAGAGVLKITDADLPLKSGVLRASFDAVTGRIVVEEAKIEAGKNSIRFIASIKGLDPARLAVGEQISFDVDFAPSTLDLVGILPGTIKLSDLMLVGNYLPKERKLSFNKLHIKANKLNLSGRAQIHWLETEKTGEWSPHITANARSKGTVSLQEVLDFWPINAAEGVRTWAVNNMRQANIFDLVLMLDIKEKRPKNGGLPNEMLALSFAFDQVNTTYFGTMPPIENGTGTALLQGNRFDIKMQSASLLSNQLTQGYVEIPYLFPKGAVATYGAKATGPLADILTLLDQEPFGYASMYRIAPSDVTGTGEIDFQMKRPMRTRVPFSKMSFSAKGSFSGVGGPGLIMDQDVSGVSMQFEADQNAMVVTGEGVIGEWPSKFTWSEDFKAVDKPRTKLSLDTELDAALFDGLGLPTRDFFSGEVGLHLEMIGNGLEVQQGLVRADLAQAFIDVPGPGWEKPIGEPGLLTFSVEETASDEYLLDDLELQAEGLDVQGQIRYSNDGGLQSLNLSRAKLDGAFDFVADVSRDEYGAFVVDANISQADVSLLMASWLNRETEKFSLPVHANLAFTRVIVGERLLLDTGNLKLDQGTKGLERLDVQAVSSSGNHSLLILRDDNAIRQLNANSSDGGAVLQALFGLTGVNGGQLELTGTLGVDEKQASELVLLMQDFSISNTPVMAKLLSLGSLRGLSDTLSGSGMAFNTLEVPMQTSDGFMMIRGARATGPAMGLTLDGDVNLTKRQLNIRGAIAPAYTLNSILRVLPIVGDILVPKKGEGVFGLTYSITGPYEKMQVSVNPLSAFAPGILRQMFGGSLPELKQPPEPAKPELELPDQ</sequence>
<keyword evidence="2" id="KW-0472">Membrane</keyword>
<dbReference type="InterPro" id="IPR025263">
    <property type="entry name" value="YhdP_central"/>
</dbReference>
<dbReference type="AlphaFoldDB" id="A0A3B0RTT0"/>
<feature type="region of interest" description="Disordered" evidence="1">
    <location>
        <begin position="1116"/>
        <end position="1137"/>
    </location>
</feature>
<evidence type="ECO:0000313" key="4">
    <source>
        <dbReference type="EMBL" id="VAV94591.1"/>
    </source>
</evidence>
<protein>
    <recommendedName>
        <fullName evidence="3">YhdP central domain-containing protein</fullName>
    </recommendedName>
</protein>
<dbReference type="PANTHER" id="PTHR38690:SF1">
    <property type="entry name" value="PROTEASE"/>
    <property type="match status" value="1"/>
</dbReference>
<accession>A0A3B0RTT0</accession>
<dbReference type="Pfam" id="PF13116">
    <property type="entry name" value="YhdP"/>
    <property type="match status" value="1"/>
</dbReference>
<gene>
    <name evidence="4" type="ORF">MNBD_ALPHA06-559</name>
</gene>
<evidence type="ECO:0000259" key="3">
    <source>
        <dbReference type="Pfam" id="PF13116"/>
    </source>
</evidence>
<name>A0A3B0RTT0_9ZZZZ</name>
<dbReference type="PANTHER" id="PTHR38690">
    <property type="entry name" value="PROTEASE-RELATED"/>
    <property type="match status" value="1"/>
</dbReference>
<evidence type="ECO:0000256" key="1">
    <source>
        <dbReference type="SAM" id="MobiDB-lite"/>
    </source>
</evidence>
<proteinExistence type="predicted"/>
<keyword evidence="2" id="KW-0812">Transmembrane</keyword>
<keyword evidence="2" id="KW-1133">Transmembrane helix</keyword>
<feature type="domain" description="YhdP central" evidence="3">
    <location>
        <begin position="361"/>
        <end position="912"/>
    </location>
</feature>
<organism evidence="4">
    <name type="scientific">hydrothermal vent metagenome</name>
    <dbReference type="NCBI Taxonomy" id="652676"/>
    <lineage>
        <taxon>unclassified sequences</taxon>
        <taxon>metagenomes</taxon>
        <taxon>ecological metagenomes</taxon>
    </lineage>
</organism>
<dbReference type="EMBL" id="UOEE01000184">
    <property type="protein sequence ID" value="VAV94591.1"/>
    <property type="molecule type" value="Genomic_DNA"/>
</dbReference>
<dbReference type="InterPro" id="IPR011836">
    <property type="entry name" value="YhdP"/>
</dbReference>
<evidence type="ECO:0000256" key="2">
    <source>
        <dbReference type="SAM" id="Phobius"/>
    </source>
</evidence>